<evidence type="ECO:0000313" key="3">
    <source>
        <dbReference type="Proteomes" id="UP000319263"/>
    </source>
</evidence>
<dbReference type="InterPro" id="IPR038084">
    <property type="entry name" value="PduO/GlcC-like_sf"/>
</dbReference>
<feature type="chain" id="PRO_5021697595" evidence="1">
    <location>
        <begin position="41"/>
        <end position="199"/>
    </location>
</feature>
<dbReference type="Pfam" id="PF03928">
    <property type="entry name" value="HbpS-like"/>
    <property type="match status" value="1"/>
</dbReference>
<gene>
    <name evidence="2" type="ORF">FOE78_09210</name>
</gene>
<feature type="signal peptide" evidence="1">
    <location>
        <begin position="1"/>
        <end position="40"/>
    </location>
</feature>
<name>A0A516Q5H9_9ACTN</name>
<dbReference type="Proteomes" id="UP000319263">
    <property type="component" value="Chromosome"/>
</dbReference>
<sequence>MECVGFPKPARRIAVKKIRFAPLAAAGVVLGLTVVGCATAASADPADRGRGADKPATPVTVAKKNTVTLPRVTDDAAMTAARAALTQCKADGLGFVSVSVVDRAGQLQAFVRGDTAAQHTIESSRLKAYTAAAFGADTSDLVERADKGGLRDLPDTLFLPGGVSVKQGKASIAGIGVAGAPDGMLDQKCAAAGLAAIAK</sequence>
<evidence type="ECO:0000313" key="2">
    <source>
        <dbReference type="EMBL" id="QDP98699.1"/>
    </source>
</evidence>
<proteinExistence type="predicted"/>
<dbReference type="Gene3D" id="3.30.450.150">
    <property type="entry name" value="Haem-degrading domain"/>
    <property type="match status" value="1"/>
</dbReference>
<dbReference type="OrthoDB" id="4485197at2"/>
<dbReference type="PANTHER" id="PTHR34309:SF1">
    <property type="entry name" value="PROTEIN GLCG"/>
    <property type="match status" value="1"/>
</dbReference>
<dbReference type="InterPro" id="IPR052517">
    <property type="entry name" value="GlcG_carb_metab_protein"/>
</dbReference>
<accession>A0A516Q5H9</accession>
<dbReference type="SUPFAM" id="SSF143744">
    <property type="entry name" value="GlcG-like"/>
    <property type="match status" value="1"/>
</dbReference>
<dbReference type="EMBL" id="CP041692">
    <property type="protein sequence ID" value="QDP98699.1"/>
    <property type="molecule type" value="Genomic_DNA"/>
</dbReference>
<keyword evidence="3" id="KW-1185">Reference proteome</keyword>
<dbReference type="InterPro" id="IPR005624">
    <property type="entry name" value="PduO/GlcC-like"/>
</dbReference>
<dbReference type="PANTHER" id="PTHR34309">
    <property type="entry name" value="SLR1406 PROTEIN"/>
    <property type="match status" value="1"/>
</dbReference>
<protein>
    <submittedName>
        <fullName evidence="2">Heme-binding protein</fullName>
    </submittedName>
</protein>
<organism evidence="2 3">
    <name type="scientific">Microlunatus elymi</name>
    <dbReference type="NCBI Taxonomy" id="2596828"/>
    <lineage>
        <taxon>Bacteria</taxon>
        <taxon>Bacillati</taxon>
        <taxon>Actinomycetota</taxon>
        <taxon>Actinomycetes</taxon>
        <taxon>Propionibacteriales</taxon>
        <taxon>Propionibacteriaceae</taxon>
        <taxon>Microlunatus</taxon>
    </lineage>
</organism>
<reference evidence="2 3" key="1">
    <citation type="submission" date="2019-07" db="EMBL/GenBank/DDBJ databases">
        <title>Microlunatus dokdonensis sp. nov. isolated from the rhizospheric soil of the wild plant Elymus tsukushiensis.</title>
        <authorList>
            <person name="Ghim S.-Y."/>
            <person name="Hwang Y.-J."/>
            <person name="Son J.-S."/>
            <person name="Shin J.-H."/>
        </authorList>
    </citation>
    <scope>NUCLEOTIDE SEQUENCE [LARGE SCALE GENOMIC DNA]</scope>
    <source>
        <strain evidence="2 3">KUDC0627</strain>
    </source>
</reference>
<keyword evidence="1" id="KW-0732">Signal</keyword>
<dbReference type="AlphaFoldDB" id="A0A516Q5H9"/>
<dbReference type="KEGG" id="mik:FOE78_09210"/>
<evidence type="ECO:0000256" key="1">
    <source>
        <dbReference type="SAM" id="SignalP"/>
    </source>
</evidence>